<dbReference type="InterPro" id="IPR035965">
    <property type="entry name" value="PAS-like_dom_sf"/>
</dbReference>
<feature type="domain" description="PAS" evidence="16">
    <location>
        <begin position="367"/>
        <end position="423"/>
    </location>
</feature>
<dbReference type="Gene3D" id="3.30.565.10">
    <property type="entry name" value="Histidine kinase-like ATPase, C-terminal domain"/>
    <property type="match status" value="1"/>
</dbReference>
<keyword evidence="9" id="KW-0067">ATP-binding</keyword>
<evidence type="ECO:0000259" key="17">
    <source>
        <dbReference type="PROSITE" id="PS50839"/>
    </source>
</evidence>
<dbReference type="InterPro" id="IPR011006">
    <property type="entry name" value="CheY-like_superfamily"/>
</dbReference>
<keyword evidence="11" id="KW-0902">Two-component regulatory system</keyword>
<evidence type="ECO:0000256" key="1">
    <source>
        <dbReference type="ARBA" id="ARBA00000085"/>
    </source>
</evidence>
<keyword evidence="19" id="KW-1185">Reference proteome</keyword>
<dbReference type="Gene3D" id="3.30.450.20">
    <property type="entry name" value="PAS domain"/>
    <property type="match status" value="1"/>
</dbReference>
<protein>
    <recommendedName>
        <fullName evidence="3">histidine kinase</fullName>
        <ecNumber evidence="3">2.7.13.3</ecNumber>
    </recommendedName>
</protein>
<dbReference type="SMART" id="SM00091">
    <property type="entry name" value="PAS"/>
    <property type="match status" value="1"/>
</dbReference>
<comment type="catalytic activity">
    <reaction evidence="1">
        <text>ATP + protein L-histidine = ADP + protein N-phospho-L-histidine.</text>
        <dbReference type="EC" id="2.7.13.3"/>
    </reaction>
</comment>
<dbReference type="PROSITE" id="PS50110">
    <property type="entry name" value="RESPONSE_REGULATORY"/>
    <property type="match status" value="1"/>
</dbReference>
<dbReference type="InterPro" id="IPR000014">
    <property type="entry name" value="PAS"/>
</dbReference>
<feature type="domain" description="CHASE" evidence="17">
    <location>
        <begin position="139"/>
        <end position="250"/>
    </location>
</feature>
<keyword evidence="7" id="KW-0547">Nucleotide-binding</keyword>
<evidence type="ECO:0000313" key="18">
    <source>
        <dbReference type="EMBL" id="MFG6463801.1"/>
    </source>
</evidence>
<dbReference type="PROSITE" id="PS50109">
    <property type="entry name" value="HIS_KIN"/>
    <property type="match status" value="1"/>
</dbReference>
<dbReference type="NCBIfam" id="TIGR00229">
    <property type="entry name" value="sensory_box"/>
    <property type="match status" value="1"/>
</dbReference>
<feature type="modified residue" description="4-aspartylphosphate" evidence="13">
    <location>
        <position position="797"/>
    </location>
</feature>
<evidence type="ECO:0000256" key="5">
    <source>
        <dbReference type="ARBA" id="ARBA00022679"/>
    </source>
</evidence>
<dbReference type="InterPro" id="IPR036097">
    <property type="entry name" value="HisK_dim/P_sf"/>
</dbReference>
<dbReference type="InterPro" id="IPR004358">
    <property type="entry name" value="Sig_transdc_His_kin-like_C"/>
</dbReference>
<evidence type="ECO:0000256" key="9">
    <source>
        <dbReference type="ARBA" id="ARBA00022840"/>
    </source>
</evidence>
<evidence type="ECO:0000256" key="10">
    <source>
        <dbReference type="ARBA" id="ARBA00022989"/>
    </source>
</evidence>
<dbReference type="SMART" id="SM01079">
    <property type="entry name" value="CHASE"/>
    <property type="match status" value="1"/>
</dbReference>
<dbReference type="EC" id="2.7.13.3" evidence="3"/>
<evidence type="ECO:0000256" key="11">
    <source>
        <dbReference type="ARBA" id="ARBA00023012"/>
    </source>
</evidence>
<evidence type="ECO:0000256" key="6">
    <source>
        <dbReference type="ARBA" id="ARBA00022692"/>
    </source>
</evidence>
<dbReference type="CDD" id="cd00130">
    <property type="entry name" value="PAS"/>
    <property type="match status" value="1"/>
</dbReference>
<evidence type="ECO:0000256" key="8">
    <source>
        <dbReference type="ARBA" id="ARBA00022777"/>
    </source>
</evidence>
<keyword evidence="4 13" id="KW-0597">Phosphoprotein</keyword>
<dbReference type="SUPFAM" id="SSF52172">
    <property type="entry name" value="CheY-like"/>
    <property type="match status" value="1"/>
</dbReference>
<dbReference type="SMART" id="SM00448">
    <property type="entry name" value="REC"/>
    <property type="match status" value="1"/>
</dbReference>
<dbReference type="Gene3D" id="1.10.287.130">
    <property type="match status" value="1"/>
</dbReference>
<comment type="caution">
    <text evidence="18">The sequence shown here is derived from an EMBL/GenBank/DDBJ whole genome shotgun (WGS) entry which is preliminary data.</text>
</comment>
<dbReference type="InterPro" id="IPR001789">
    <property type="entry name" value="Sig_transdc_resp-reg_receiver"/>
</dbReference>
<dbReference type="PROSITE" id="PS50112">
    <property type="entry name" value="PAS"/>
    <property type="match status" value="1"/>
</dbReference>
<dbReference type="Pfam" id="PF00512">
    <property type="entry name" value="HisKA"/>
    <property type="match status" value="1"/>
</dbReference>
<keyword evidence="10" id="KW-1133">Transmembrane helix</keyword>
<evidence type="ECO:0000259" key="16">
    <source>
        <dbReference type="PROSITE" id="PS50112"/>
    </source>
</evidence>
<evidence type="ECO:0000259" key="14">
    <source>
        <dbReference type="PROSITE" id="PS50109"/>
    </source>
</evidence>
<evidence type="ECO:0000256" key="4">
    <source>
        <dbReference type="ARBA" id="ARBA00022553"/>
    </source>
</evidence>
<dbReference type="InterPro" id="IPR005467">
    <property type="entry name" value="His_kinase_dom"/>
</dbReference>
<dbReference type="InterPro" id="IPR042240">
    <property type="entry name" value="CHASE_sf"/>
</dbReference>
<name>A0ABW7GPB8_9BURK</name>
<dbReference type="SUPFAM" id="SSF47384">
    <property type="entry name" value="Homodimeric domain of signal transducing histidine kinase"/>
    <property type="match status" value="1"/>
</dbReference>
<keyword evidence="5" id="KW-0808">Transferase</keyword>
<dbReference type="SMART" id="SM00388">
    <property type="entry name" value="HisKA"/>
    <property type="match status" value="1"/>
</dbReference>
<dbReference type="PROSITE" id="PS50839">
    <property type="entry name" value="CHASE"/>
    <property type="match status" value="1"/>
</dbReference>
<keyword evidence="8" id="KW-0418">Kinase</keyword>
<evidence type="ECO:0000256" key="7">
    <source>
        <dbReference type="ARBA" id="ARBA00022741"/>
    </source>
</evidence>
<feature type="domain" description="Response regulatory" evidence="15">
    <location>
        <begin position="746"/>
        <end position="862"/>
    </location>
</feature>
<dbReference type="InterPro" id="IPR013767">
    <property type="entry name" value="PAS_fold"/>
</dbReference>
<gene>
    <name evidence="18" type="ORF">ACG04Q_19660</name>
</gene>
<reference evidence="18 19" key="1">
    <citation type="submission" date="2024-08" db="EMBL/GenBank/DDBJ databases">
        <authorList>
            <person name="Lu H."/>
        </authorList>
    </citation>
    <scope>NUCLEOTIDE SEQUENCE [LARGE SCALE GENOMIC DNA]</scope>
    <source>
        <strain evidence="18 19">DXS20W</strain>
    </source>
</reference>
<organism evidence="18 19">
    <name type="scientific">Pelomonas lactea</name>
    <dbReference type="NCBI Taxonomy" id="3299030"/>
    <lineage>
        <taxon>Bacteria</taxon>
        <taxon>Pseudomonadati</taxon>
        <taxon>Pseudomonadota</taxon>
        <taxon>Betaproteobacteria</taxon>
        <taxon>Burkholderiales</taxon>
        <taxon>Sphaerotilaceae</taxon>
        <taxon>Roseateles</taxon>
    </lineage>
</organism>
<evidence type="ECO:0000256" key="3">
    <source>
        <dbReference type="ARBA" id="ARBA00012438"/>
    </source>
</evidence>
<proteinExistence type="predicted"/>
<dbReference type="EMBL" id="JBIGHX010000007">
    <property type="protein sequence ID" value="MFG6463801.1"/>
    <property type="molecule type" value="Genomic_DNA"/>
</dbReference>
<dbReference type="Gene3D" id="3.30.450.350">
    <property type="entry name" value="CHASE domain"/>
    <property type="match status" value="1"/>
</dbReference>
<evidence type="ECO:0000313" key="19">
    <source>
        <dbReference type="Proteomes" id="UP001606302"/>
    </source>
</evidence>
<dbReference type="PANTHER" id="PTHR43065:SF42">
    <property type="entry name" value="TWO-COMPONENT SENSOR PPRA"/>
    <property type="match status" value="1"/>
</dbReference>
<dbReference type="Pfam" id="PF00072">
    <property type="entry name" value="Response_reg"/>
    <property type="match status" value="1"/>
</dbReference>
<keyword evidence="12" id="KW-0472">Membrane</keyword>
<dbReference type="PRINTS" id="PR00344">
    <property type="entry name" value="BCTRLSENSOR"/>
</dbReference>
<dbReference type="InterPro" id="IPR003661">
    <property type="entry name" value="HisK_dim/P_dom"/>
</dbReference>
<dbReference type="PANTHER" id="PTHR43065">
    <property type="entry name" value="SENSOR HISTIDINE KINASE"/>
    <property type="match status" value="1"/>
</dbReference>
<evidence type="ECO:0000256" key="13">
    <source>
        <dbReference type="PROSITE-ProRule" id="PRU00169"/>
    </source>
</evidence>
<dbReference type="Pfam" id="PF00989">
    <property type="entry name" value="PAS"/>
    <property type="match status" value="1"/>
</dbReference>
<keyword evidence="6" id="KW-0812">Transmembrane</keyword>
<comment type="subcellular location">
    <subcellularLocation>
        <location evidence="2">Membrane</location>
    </subcellularLocation>
</comment>
<dbReference type="InterPro" id="IPR036890">
    <property type="entry name" value="HATPase_C_sf"/>
</dbReference>
<dbReference type="Proteomes" id="UP001606302">
    <property type="component" value="Unassembled WGS sequence"/>
</dbReference>
<dbReference type="InterPro" id="IPR003594">
    <property type="entry name" value="HATPase_dom"/>
</dbReference>
<evidence type="ECO:0000256" key="2">
    <source>
        <dbReference type="ARBA" id="ARBA00004370"/>
    </source>
</evidence>
<sequence length="869" mass="94163">MPQQAARAEPFLRRALPWLLFIAALLLTLSLAAWSVQQNAEHRVALMEHRVEAFRLSLAASLRAHLDILPGLRLAAGQRPLTDARFARYVDNVLGGQRYPGLTLSFVAERVSESERADYLARVREDRSTDPAGHDSFEIQPPGARPEYMLLRHQHPADPTNDGYDLYDPGQRYRQAVERAIDSGTPVATPPLRLARDRHRPDHPELTSVVVRAAIYRGDTLPATPEARRDAATGVVGIALRGAALVRDALPAGLSTEARVRVADPQAPAGAPMVYDSQPGAPALAEAYRFTLPVADRRWEVTVARPPAPWWQDVNDGTVTLLAGGFACALALTALTAGLGRIRHRAEARVRDGLARLEAEKAQLTRSETRLRQLFENSLDAVLNTRPGGGVVAANRTACELFGRSEAQLVAATRGDLLDLEDPRLAPLLAEREATGRMRGQLRMRHADGSTFEAEVSSMTYQDTDGQLLASVIVRDLKPSLDAAAERQRLEEQLRHAQKMQALGTLAGGIAHDFNNVLAVVLGGVALLDTDLPPGHVARPHLERVRQAGLRARSLVQQLLTFGRPSAEGRWAQPLRPLVEETLALLRLSLPATVTLDADLPDEPLHVVTEPSQLQQVLLNLCNNAWQAMPGHQGRIEITLRARHHDGRDWALLSVHDDGAGMDAALRQRIFEPFFTTKPPGQGTGLGLAMVHGIVTGHGGHIELSSMPGHGSVFEIWLPAVDGAVDGPASDAPRPDACAAHGHGERIVYLDDDEVLRLTVEALLLRQGYTVRTFAEPADALAAIAADPAAVDLVLTDYDMPRASGLEVARTLRERHATLPVLIVTGQVTEALRSACAGMSGVGVLPKEYIAEQLGARLAALLGERGRRS</sequence>
<dbReference type="SMART" id="SM00387">
    <property type="entry name" value="HATPase_c"/>
    <property type="match status" value="1"/>
</dbReference>
<evidence type="ECO:0000259" key="15">
    <source>
        <dbReference type="PROSITE" id="PS50110"/>
    </source>
</evidence>
<dbReference type="SUPFAM" id="SSF55874">
    <property type="entry name" value="ATPase domain of HSP90 chaperone/DNA topoisomerase II/histidine kinase"/>
    <property type="match status" value="1"/>
</dbReference>
<dbReference type="Pfam" id="PF03924">
    <property type="entry name" value="CHASE"/>
    <property type="match status" value="1"/>
</dbReference>
<dbReference type="InterPro" id="IPR006189">
    <property type="entry name" value="CHASE_dom"/>
</dbReference>
<dbReference type="RefSeq" id="WP_394512987.1">
    <property type="nucleotide sequence ID" value="NZ_JBIGHX010000007.1"/>
</dbReference>
<dbReference type="CDD" id="cd00156">
    <property type="entry name" value="REC"/>
    <property type="match status" value="1"/>
</dbReference>
<dbReference type="SUPFAM" id="SSF55785">
    <property type="entry name" value="PYP-like sensor domain (PAS domain)"/>
    <property type="match status" value="1"/>
</dbReference>
<evidence type="ECO:0000256" key="12">
    <source>
        <dbReference type="ARBA" id="ARBA00023136"/>
    </source>
</evidence>
<dbReference type="Pfam" id="PF02518">
    <property type="entry name" value="HATPase_c"/>
    <property type="match status" value="1"/>
</dbReference>
<feature type="domain" description="Histidine kinase" evidence="14">
    <location>
        <begin position="509"/>
        <end position="722"/>
    </location>
</feature>
<dbReference type="Gene3D" id="3.40.50.2300">
    <property type="match status" value="1"/>
</dbReference>
<accession>A0ABW7GPB8</accession>